<dbReference type="Gene3D" id="2.40.50.140">
    <property type="entry name" value="Nucleic acid-binding proteins"/>
    <property type="match status" value="1"/>
</dbReference>
<dbReference type="InterPro" id="IPR036267">
    <property type="entry name" value="RuvA_C_sf"/>
</dbReference>
<dbReference type="InterPro" id="IPR000085">
    <property type="entry name" value="RuvA"/>
</dbReference>
<comment type="caution">
    <text evidence="8">The sequence shown here is derived from an EMBL/GenBank/DDBJ whole genome shotgun (WGS) entry which is preliminary data.</text>
</comment>
<dbReference type="InterPro" id="IPR011114">
    <property type="entry name" value="RuvA_C"/>
</dbReference>
<dbReference type="GO" id="GO:0009378">
    <property type="term" value="F:four-way junction helicase activity"/>
    <property type="evidence" value="ECO:0007669"/>
    <property type="project" value="InterPro"/>
</dbReference>
<dbReference type="CDD" id="cd14332">
    <property type="entry name" value="UBA_RuvA_C"/>
    <property type="match status" value="1"/>
</dbReference>
<evidence type="ECO:0000259" key="7">
    <source>
        <dbReference type="SMART" id="SM00278"/>
    </source>
</evidence>
<proteinExistence type="inferred from homology"/>
<dbReference type="GO" id="GO:0048476">
    <property type="term" value="C:Holliday junction resolvase complex"/>
    <property type="evidence" value="ECO:0007669"/>
    <property type="project" value="UniProtKB-UniRule"/>
</dbReference>
<evidence type="ECO:0000256" key="4">
    <source>
        <dbReference type="ARBA" id="ARBA00023172"/>
    </source>
</evidence>
<evidence type="ECO:0000313" key="9">
    <source>
        <dbReference type="Proteomes" id="UP000237222"/>
    </source>
</evidence>
<dbReference type="Proteomes" id="UP000237222">
    <property type="component" value="Unassembled WGS sequence"/>
</dbReference>
<feature type="domain" description="Helix-hairpin-helix DNA-binding motif class 1" evidence="7">
    <location>
        <begin position="108"/>
        <end position="127"/>
    </location>
</feature>
<keyword evidence="2 6" id="KW-0227">DNA damage</keyword>
<evidence type="ECO:0000256" key="2">
    <source>
        <dbReference type="ARBA" id="ARBA00022763"/>
    </source>
</evidence>
<comment type="caution">
    <text evidence="6">Lacks conserved residue(s) required for the propagation of feature annotation.</text>
</comment>
<evidence type="ECO:0000256" key="5">
    <source>
        <dbReference type="ARBA" id="ARBA00023204"/>
    </source>
</evidence>
<evidence type="ECO:0000313" key="8">
    <source>
        <dbReference type="EMBL" id="POP51605.1"/>
    </source>
</evidence>
<feature type="region of interest" description="Domain I" evidence="6">
    <location>
        <begin position="1"/>
        <end position="64"/>
    </location>
</feature>
<feature type="region of interest" description="Domain III" evidence="6">
    <location>
        <begin position="148"/>
        <end position="199"/>
    </location>
</feature>
<protein>
    <recommendedName>
        <fullName evidence="6">Holliday junction branch migration complex subunit RuvA</fullName>
    </recommendedName>
</protein>
<dbReference type="GO" id="GO:0009379">
    <property type="term" value="C:Holliday junction helicase complex"/>
    <property type="evidence" value="ECO:0007669"/>
    <property type="project" value="InterPro"/>
</dbReference>
<dbReference type="SUPFAM" id="SSF46929">
    <property type="entry name" value="DNA helicase RuvA subunit, C-terminal domain"/>
    <property type="match status" value="1"/>
</dbReference>
<keyword evidence="3 6" id="KW-0238">DNA-binding</keyword>
<dbReference type="GO" id="GO:0006281">
    <property type="term" value="P:DNA repair"/>
    <property type="evidence" value="ECO:0007669"/>
    <property type="project" value="UniProtKB-UniRule"/>
</dbReference>
<dbReference type="Gene3D" id="1.10.150.20">
    <property type="entry name" value="5' to 3' exonuclease, C-terminal subdomain"/>
    <property type="match status" value="1"/>
</dbReference>
<comment type="subcellular location">
    <subcellularLocation>
        <location evidence="6">Cytoplasm</location>
    </subcellularLocation>
</comment>
<dbReference type="Pfam" id="PF14520">
    <property type="entry name" value="HHH_5"/>
    <property type="match status" value="1"/>
</dbReference>
<dbReference type="InterPro" id="IPR010994">
    <property type="entry name" value="RuvA_2-like"/>
</dbReference>
<dbReference type="Pfam" id="PF01330">
    <property type="entry name" value="RuvA_N"/>
    <property type="match status" value="1"/>
</dbReference>
<dbReference type="SMART" id="SM00278">
    <property type="entry name" value="HhH1"/>
    <property type="match status" value="2"/>
</dbReference>
<evidence type="ECO:0000256" key="1">
    <source>
        <dbReference type="ARBA" id="ARBA00022490"/>
    </source>
</evidence>
<dbReference type="NCBIfam" id="TIGR00084">
    <property type="entry name" value="ruvA"/>
    <property type="match status" value="1"/>
</dbReference>
<dbReference type="InterPro" id="IPR013849">
    <property type="entry name" value="DNA_helicase_Holl-junc_RuvA_I"/>
</dbReference>
<keyword evidence="1 6" id="KW-0963">Cytoplasm</keyword>
<dbReference type="RefSeq" id="WP_103685524.1">
    <property type="nucleotide sequence ID" value="NZ_PQGG01000037.1"/>
</dbReference>
<organism evidence="8 9">
    <name type="scientific">Zhongshania marina</name>
    <dbReference type="NCBI Taxonomy" id="2304603"/>
    <lineage>
        <taxon>Bacteria</taxon>
        <taxon>Pseudomonadati</taxon>
        <taxon>Pseudomonadota</taxon>
        <taxon>Gammaproteobacteria</taxon>
        <taxon>Cellvibrionales</taxon>
        <taxon>Spongiibacteraceae</taxon>
        <taxon>Zhongshania</taxon>
    </lineage>
</organism>
<dbReference type="GO" id="GO:0005737">
    <property type="term" value="C:cytoplasm"/>
    <property type="evidence" value="ECO:0007669"/>
    <property type="project" value="UniProtKB-SubCell"/>
</dbReference>
<keyword evidence="4 6" id="KW-0233">DNA recombination</keyword>
<name>A0A2S4HC89_9GAMM</name>
<dbReference type="OrthoDB" id="5293449at2"/>
<dbReference type="GO" id="GO:0000400">
    <property type="term" value="F:four-way junction DNA binding"/>
    <property type="evidence" value="ECO:0007669"/>
    <property type="project" value="UniProtKB-UniRule"/>
</dbReference>
<sequence>MIGRLRGVLLEKQAPEIVIDVNGVGYEVLVPMTTLYGLPALGQVVSLYTQFIVREDAQQLFGFSDVTSRRLFRDLIKVNGVGPKLALTIMSGIDSDEFVQCVQDGNTAALVKLPGVGKKTAERLIIEMRDRLKDWELPNSNSKTVAPVGAAKLNIAEAEAALVALGYKPQEASKAISALKADDASSEELIRAALKNMIK</sequence>
<evidence type="ECO:0000256" key="6">
    <source>
        <dbReference type="HAMAP-Rule" id="MF_00031"/>
    </source>
</evidence>
<gene>
    <name evidence="6" type="primary">ruvA</name>
    <name evidence="8" type="ORF">C0068_16205</name>
</gene>
<accession>A0A2S4HC89</accession>
<dbReference type="InterPro" id="IPR012340">
    <property type="entry name" value="NA-bd_OB-fold"/>
</dbReference>
<dbReference type="Gene3D" id="1.10.8.10">
    <property type="entry name" value="DNA helicase RuvA subunit, C-terminal domain"/>
    <property type="match status" value="1"/>
</dbReference>
<dbReference type="GO" id="GO:0006310">
    <property type="term" value="P:DNA recombination"/>
    <property type="evidence" value="ECO:0007669"/>
    <property type="project" value="UniProtKB-UniRule"/>
</dbReference>
<evidence type="ECO:0000256" key="3">
    <source>
        <dbReference type="ARBA" id="ARBA00023125"/>
    </source>
</evidence>
<comment type="subunit">
    <text evidence="6">Homotetramer. Forms an RuvA(8)-RuvB(12)-Holliday junction (HJ) complex. HJ DNA is sandwiched between 2 RuvA tetramers; dsDNA enters through RuvA and exits via RuvB. An RuvB hexamer assembles on each DNA strand where it exits the tetramer. Each RuvB hexamer is contacted by two RuvA subunits (via domain III) on 2 adjacent RuvB subunits; this complex drives branch migration. In the full resolvosome a probable DNA-RuvA(4)-RuvB(12)-RuvC(2) complex forms which resolves the HJ.</text>
</comment>
<dbReference type="AlphaFoldDB" id="A0A2S4HC89"/>
<dbReference type="Pfam" id="PF07499">
    <property type="entry name" value="RuvA_C"/>
    <property type="match status" value="1"/>
</dbReference>
<comment type="function">
    <text evidence="6">The RuvA-RuvB-RuvC complex processes Holliday junction (HJ) DNA during genetic recombination and DNA repair, while the RuvA-RuvB complex plays an important role in the rescue of blocked DNA replication forks via replication fork reversal (RFR). RuvA specifically binds to HJ cruciform DNA, conferring on it an open structure. The RuvB hexamer acts as an ATP-dependent pump, pulling dsDNA into and through the RuvAB complex. HJ branch migration allows RuvC to scan DNA until it finds its consensus sequence, where it cleaves and resolves the cruciform DNA.</text>
</comment>
<dbReference type="SUPFAM" id="SSF47781">
    <property type="entry name" value="RuvA domain 2-like"/>
    <property type="match status" value="1"/>
</dbReference>
<reference evidence="8" key="1">
    <citation type="submission" date="2018-01" db="EMBL/GenBank/DDBJ databases">
        <authorList>
            <person name="Yu X.-D."/>
        </authorList>
    </citation>
    <scope>NUCLEOTIDE SEQUENCE</scope>
    <source>
        <strain evidence="8">ZX-21</strain>
    </source>
</reference>
<dbReference type="EMBL" id="PQGG01000037">
    <property type="protein sequence ID" value="POP51605.1"/>
    <property type="molecule type" value="Genomic_DNA"/>
</dbReference>
<dbReference type="GO" id="GO:0005524">
    <property type="term" value="F:ATP binding"/>
    <property type="evidence" value="ECO:0007669"/>
    <property type="project" value="InterPro"/>
</dbReference>
<dbReference type="InterPro" id="IPR003583">
    <property type="entry name" value="Hlx-hairpin-Hlx_DNA-bd_motif"/>
</dbReference>
<dbReference type="SUPFAM" id="SSF50249">
    <property type="entry name" value="Nucleic acid-binding proteins"/>
    <property type="match status" value="1"/>
</dbReference>
<feature type="domain" description="Helix-hairpin-helix DNA-binding motif class 1" evidence="7">
    <location>
        <begin position="73"/>
        <end position="92"/>
    </location>
</feature>
<comment type="domain">
    <text evidence="6">Has three domains with a flexible linker between the domains II and III and assumes an 'L' shape. Domain III is highly mobile and contacts RuvB.</text>
</comment>
<keyword evidence="5 6" id="KW-0234">DNA repair</keyword>
<comment type="similarity">
    <text evidence="6">Belongs to the RuvA family.</text>
</comment>
<dbReference type="HAMAP" id="MF_00031">
    <property type="entry name" value="DNA_HJ_migration_RuvA"/>
    <property type="match status" value="1"/>
</dbReference>